<name>A0AAW1LN22_POPJA</name>
<sequence length="372" mass="42944">MANKSQIQAPDNGIIEEDDEDSEEDAPEEKWPTNEEALKCLETTRKWLEHQDECDAIKLLSRLNAWRQLGSGLNIKMSVMLLSCCLLNVFGTCQPKNVYQLSTSKNRLSEQYPTANVSDNRRPTKRPYISNKILTGNTGGYWRGPAGLPSYWILFGLRSVDRTRAPVILCLDEGLLAGRRLLRLAGVGRIDEAQLNKTAIANKFSIPKSTLSRIIKNRNKIENNSASGSFATKCKRMQTAKYEDIEYEIMEWFNHIRASNLPVSGRSFWFQEKAKEIALKYGIEDFNCSSVWLWRFQKRHGIVSHEMCGEAAKVNETTVTSWLSDFEIIKKLQLLLGYQTLKLLRNLSYPNIYLMWMRLEFFIVYYQIKLWT</sequence>
<evidence type="ECO:0000256" key="2">
    <source>
        <dbReference type="ARBA" id="ARBA00023125"/>
    </source>
</evidence>
<feature type="domain" description="HTH CENPB-type" evidence="4">
    <location>
        <begin position="233"/>
        <end position="306"/>
    </location>
</feature>
<evidence type="ECO:0000313" key="6">
    <source>
        <dbReference type="Proteomes" id="UP001458880"/>
    </source>
</evidence>
<evidence type="ECO:0000259" key="4">
    <source>
        <dbReference type="PROSITE" id="PS51253"/>
    </source>
</evidence>
<dbReference type="InterPro" id="IPR009057">
    <property type="entry name" value="Homeodomain-like_sf"/>
</dbReference>
<evidence type="ECO:0000256" key="3">
    <source>
        <dbReference type="SAM" id="MobiDB-lite"/>
    </source>
</evidence>
<dbReference type="InterPro" id="IPR050863">
    <property type="entry name" value="CenT-Element_Derived"/>
</dbReference>
<dbReference type="GO" id="GO:0003677">
    <property type="term" value="F:DNA binding"/>
    <property type="evidence" value="ECO:0007669"/>
    <property type="project" value="UniProtKB-KW"/>
</dbReference>
<accession>A0AAW1LN22</accession>
<comment type="subcellular location">
    <subcellularLocation>
        <location evidence="1">Nucleus</location>
    </subcellularLocation>
</comment>
<protein>
    <submittedName>
        <fullName evidence="5">Tc5 transposase DNA-binding domain</fullName>
    </submittedName>
</protein>
<comment type="caution">
    <text evidence="5">The sequence shown here is derived from an EMBL/GenBank/DDBJ whole genome shotgun (WGS) entry which is preliminary data.</text>
</comment>
<evidence type="ECO:0000256" key="1">
    <source>
        <dbReference type="ARBA" id="ARBA00004123"/>
    </source>
</evidence>
<dbReference type="PANTHER" id="PTHR19303:SF73">
    <property type="entry name" value="PROTEIN PDC2"/>
    <property type="match status" value="1"/>
</dbReference>
<keyword evidence="6" id="KW-1185">Reference proteome</keyword>
<dbReference type="PROSITE" id="PS51253">
    <property type="entry name" value="HTH_CENPB"/>
    <property type="match status" value="1"/>
</dbReference>
<dbReference type="EMBL" id="JASPKY010000105">
    <property type="protein sequence ID" value="KAK9737031.1"/>
    <property type="molecule type" value="Genomic_DNA"/>
</dbReference>
<dbReference type="PANTHER" id="PTHR19303">
    <property type="entry name" value="TRANSPOSON"/>
    <property type="match status" value="1"/>
</dbReference>
<evidence type="ECO:0000313" key="5">
    <source>
        <dbReference type="EMBL" id="KAK9737031.1"/>
    </source>
</evidence>
<dbReference type="SMART" id="SM00674">
    <property type="entry name" value="CENPB"/>
    <property type="match status" value="1"/>
</dbReference>
<feature type="region of interest" description="Disordered" evidence="3">
    <location>
        <begin position="1"/>
        <end position="34"/>
    </location>
</feature>
<dbReference type="Proteomes" id="UP001458880">
    <property type="component" value="Unassembled WGS sequence"/>
</dbReference>
<keyword evidence="2 5" id="KW-0238">DNA-binding</keyword>
<reference evidence="5 6" key="1">
    <citation type="journal article" date="2024" name="BMC Genomics">
        <title>De novo assembly and annotation of Popillia japonica's genome with initial clues to its potential as an invasive pest.</title>
        <authorList>
            <person name="Cucini C."/>
            <person name="Boschi S."/>
            <person name="Funari R."/>
            <person name="Cardaioli E."/>
            <person name="Iannotti N."/>
            <person name="Marturano G."/>
            <person name="Paoli F."/>
            <person name="Bruttini M."/>
            <person name="Carapelli A."/>
            <person name="Frati F."/>
            <person name="Nardi F."/>
        </authorList>
    </citation>
    <scope>NUCLEOTIDE SEQUENCE [LARGE SCALE GENOMIC DNA]</scope>
    <source>
        <strain evidence="5">DMR45628</strain>
    </source>
</reference>
<gene>
    <name evidence="5" type="ORF">QE152_g11039</name>
</gene>
<feature type="compositionally biased region" description="Acidic residues" evidence="3">
    <location>
        <begin position="14"/>
        <end position="27"/>
    </location>
</feature>
<proteinExistence type="predicted"/>
<dbReference type="InterPro" id="IPR006600">
    <property type="entry name" value="HTH_CenpB_DNA-bd_dom"/>
</dbReference>
<organism evidence="5 6">
    <name type="scientific">Popillia japonica</name>
    <name type="common">Japanese beetle</name>
    <dbReference type="NCBI Taxonomy" id="7064"/>
    <lineage>
        <taxon>Eukaryota</taxon>
        <taxon>Metazoa</taxon>
        <taxon>Ecdysozoa</taxon>
        <taxon>Arthropoda</taxon>
        <taxon>Hexapoda</taxon>
        <taxon>Insecta</taxon>
        <taxon>Pterygota</taxon>
        <taxon>Neoptera</taxon>
        <taxon>Endopterygota</taxon>
        <taxon>Coleoptera</taxon>
        <taxon>Polyphaga</taxon>
        <taxon>Scarabaeiformia</taxon>
        <taxon>Scarabaeidae</taxon>
        <taxon>Rutelinae</taxon>
        <taxon>Popillia</taxon>
    </lineage>
</organism>
<dbReference type="AlphaFoldDB" id="A0AAW1LN22"/>
<dbReference type="Pfam" id="PF03221">
    <property type="entry name" value="HTH_Tnp_Tc5"/>
    <property type="match status" value="1"/>
</dbReference>
<dbReference type="SUPFAM" id="SSF46689">
    <property type="entry name" value="Homeodomain-like"/>
    <property type="match status" value="1"/>
</dbReference>
<dbReference type="Gene3D" id="1.10.10.60">
    <property type="entry name" value="Homeodomain-like"/>
    <property type="match status" value="2"/>
</dbReference>
<dbReference type="GO" id="GO:0005634">
    <property type="term" value="C:nucleus"/>
    <property type="evidence" value="ECO:0007669"/>
    <property type="project" value="UniProtKB-SubCell"/>
</dbReference>